<dbReference type="PANTHER" id="PTHR34469:SF4">
    <property type="entry name" value="PHOTOSYSTEM II REACTION CENTER PROTEIN H"/>
    <property type="match status" value="1"/>
</dbReference>
<evidence type="ECO:0000256" key="6">
    <source>
        <dbReference type="ARBA" id="ARBA00023276"/>
    </source>
</evidence>
<keyword evidence="3 7" id="KW-0812">Transmembrane</keyword>
<accession>I6NI07</accession>
<dbReference type="EMBL" id="JN674636">
    <property type="protein sequence ID" value="AEW12937.1"/>
    <property type="molecule type" value="Genomic_DNA"/>
</dbReference>
<dbReference type="GO" id="GO:0042301">
    <property type="term" value="F:phosphate ion binding"/>
    <property type="evidence" value="ECO:0007669"/>
    <property type="project" value="InterPro"/>
</dbReference>
<reference evidence="8" key="1">
    <citation type="journal article" date="2013" name="J. Eukaryot. Microbiol.">
        <title>Tracing patterns of chloroplast evolution in euglenoids: contributions from Colacium vesiculosum and Strombomonas acuminata (Euglenophyta).</title>
        <authorList>
            <person name="Wiegert K.E."/>
            <person name="Bennett M.S."/>
            <person name="Triemer R.E."/>
        </authorList>
    </citation>
    <scope>NUCLEOTIDE SEQUENCE</scope>
</reference>
<evidence type="ECO:0000313" key="8">
    <source>
        <dbReference type="EMBL" id="AEW12937.1"/>
    </source>
</evidence>
<gene>
    <name evidence="8" type="primary">psbH</name>
</gene>
<keyword evidence="2" id="KW-0602">Photosynthesis</keyword>
<comment type="subcellular location">
    <subcellularLocation>
        <location evidence="1">Membrane</location>
        <topology evidence="1">Single-pass membrane protein</topology>
    </subcellularLocation>
</comment>
<keyword evidence="4 7" id="KW-1133">Transmembrane helix</keyword>
<organism evidence="8">
    <name type="scientific">Colacium vesiculosum</name>
    <dbReference type="NCBI Taxonomy" id="102910"/>
    <lineage>
        <taxon>Eukaryota</taxon>
        <taxon>Discoba</taxon>
        <taxon>Euglenozoa</taxon>
        <taxon>Euglenida</taxon>
        <taxon>Spirocuta</taxon>
        <taxon>Euglenophyceae</taxon>
        <taxon>Euglenales</taxon>
        <taxon>Euglenaceae</taxon>
        <taxon>Colacium</taxon>
    </lineage>
</organism>
<keyword evidence="6" id="KW-0604">Photosystem II</keyword>
<evidence type="ECO:0000256" key="1">
    <source>
        <dbReference type="ARBA" id="ARBA00004167"/>
    </source>
</evidence>
<evidence type="ECO:0000256" key="4">
    <source>
        <dbReference type="ARBA" id="ARBA00022989"/>
    </source>
</evidence>
<evidence type="ECO:0000256" key="5">
    <source>
        <dbReference type="ARBA" id="ARBA00023136"/>
    </source>
</evidence>
<sequence length="64" mass="7163">MAFTKNKISKSKVTPLGTFLKPLNAKYGQITYGWGTAPIMLVFMFLFALFLTVILSVYNNSIVL</sequence>
<keyword evidence="8" id="KW-0150">Chloroplast</keyword>
<dbReference type="Pfam" id="PF00737">
    <property type="entry name" value="PsbH"/>
    <property type="match status" value="1"/>
</dbReference>
<keyword evidence="5 7" id="KW-0472">Membrane</keyword>
<dbReference type="GO" id="GO:0009523">
    <property type="term" value="C:photosystem II"/>
    <property type="evidence" value="ECO:0007669"/>
    <property type="project" value="UniProtKB-KW"/>
</dbReference>
<name>I6NI07_9EUGL</name>
<dbReference type="SUPFAM" id="SSF161025">
    <property type="entry name" value="Photosystem II 10 kDa phosphoprotein PsbH"/>
    <property type="match status" value="1"/>
</dbReference>
<evidence type="ECO:0000256" key="3">
    <source>
        <dbReference type="ARBA" id="ARBA00022692"/>
    </source>
</evidence>
<keyword evidence="8" id="KW-0934">Plastid</keyword>
<dbReference type="GO" id="GO:0015979">
    <property type="term" value="P:photosynthesis"/>
    <property type="evidence" value="ECO:0007669"/>
    <property type="project" value="UniProtKB-KW"/>
</dbReference>
<evidence type="ECO:0000256" key="2">
    <source>
        <dbReference type="ARBA" id="ARBA00022531"/>
    </source>
</evidence>
<dbReference type="InterPro" id="IPR001056">
    <property type="entry name" value="PSII_PsbH"/>
</dbReference>
<dbReference type="InterPro" id="IPR036863">
    <property type="entry name" value="PSII_PsbH_sf"/>
</dbReference>
<feature type="transmembrane region" description="Helical" evidence="7">
    <location>
        <begin position="35"/>
        <end position="58"/>
    </location>
</feature>
<protein>
    <submittedName>
        <fullName evidence="8">Photosystem II 10 kDa protein</fullName>
    </submittedName>
</protein>
<dbReference type="PANTHER" id="PTHR34469">
    <property type="entry name" value="PHOTOSYSTEM II REACTION CENTER PROTEIN H"/>
    <property type="match status" value="1"/>
</dbReference>
<proteinExistence type="predicted"/>
<geneLocation type="chloroplast" evidence="8"/>
<dbReference type="Gene3D" id="1.20.5.880">
    <property type="entry name" value="Photosystem II reaction center protein H"/>
    <property type="match status" value="1"/>
</dbReference>
<dbReference type="AlphaFoldDB" id="I6NI07"/>
<dbReference type="GO" id="GO:0050821">
    <property type="term" value="P:protein stabilization"/>
    <property type="evidence" value="ECO:0007669"/>
    <property type="project" value="InterPro"/>
</dbReference>
<evidence type="ECO:0000256" key="7">
    <source>
        <dbReference type="SAM" id="Phobius"/>
    </source>
</evidence>
<dbReference type="NCBIfam" id="NF002728">
    <property type="entry name" value="PRK02624.1"/>
    <property type="match status" value="1"/>
</dbReference>